<protein>
    <submittedName>
        <fullName evidence="1">Uncharacterized protein</fullName>
    </submittedName>
</protein>
<name>A0ABD0LMD9_9CAEN</name>
<proteinExistence type="predicted"/>
<organism evidence="1 2">
    <name type="scientific">Batillaria attramentaria</name>
    <dbReference type="NCBI Taxonomy" id="370345"/>
    <lineage>
        <taxon>Eukaryota</taxon>
        <taxon>Metazoa</taxon>
        <taxon>Spiralia</taxon>
        <taxon>Lophotrochozoa</taxon>
        <taxon>Mollusca</taxon>
        <taxon>Gastropoda</taxon>
        <taxon>Caenogastropoda</taxon>
        <taxon>Sorbeoconcha</taxon>
        <taxon>Cerithioidea</taxon>
        <taxon>Batillariidae</taxon>
        <taxon>Batillaria</taxon>
    </lineage>
</organism>
<sequence length="94" mass="9966">MSSAIYTCGSAIALCWKSSAVSRNVLTTEPSHFHGNISSAWASGEESQIPPMNTERSSGPTMVTTLATRELQGSSAVTMKSGSIFQRGKKLLKS</sequence>
<dbReference type="Proteomes" id="UP001519460">
    <property type="component" value="Unassembled WGS sequence"/>
</dbReference>
<evidence type="ECO:0000313" key="2">
    <source>
        <dbReference type="Proteomes" id="UP001519460"/>
    </source>
</evidence>
<comment type="caution">
    <text evidence="1">The sequence shown here is derived from an EMBL/GenBank/DDBJ whole genome shotgun (WGS) entry which is preliminary data.</text>
</comment>
<dbReference type="EMBL" id="JACVVK020000036">
    <property type="protein sequence ID" value="KAK7500633.1"/>
    <property type="molecule type" value="Genomic_DNA"/>
</dbReference>
<evidence type="ECO:0000313" key="1">
    <source>
        <dbReference type="EMBL" id="KAK7500633.1"/>
    </source>
</evidence>
<gene>
    <name evidence="1" type="ORF">BaRGS_00008208</name>
</gene>
<accession>A0ABD0LMD9</accession>
<keyword evidence="2" id="KW-1185">Reference proteome</keyword>
<reference evidence="1 2" key="1">
    <citation type="journal article" date="2023" name="Sci. Data">
        <title>Genome assembly of the Korean intertidal mud-creeper Batillaria attramentaria.</title>
        <authorList>
            <person name="Patra A.K."/>
            <person name="Ho P.T."/>
            <person name="Jun S."/>
            <person name="Lee S.J."/>
            <person name="Kim Y."/>
            <person name="Won Y.J."/>
        </authorList>
    </citation>
    <scope>NUCLEOTIDE SEQUENCE [LARGE SCALE GENOMIC DNA]</scope>
    <source>
        <strain evidence="1">Wonlab-2016</strain>
    </source>
</reference>
<dbReference type="AlphaFoldDB" id="A0ABD0LMD9"/>